<gene>
    <name evidence="1" type="ORF">APLA_LOCUS3839</name>
</gene>
<proteinExistence type="predicted"/>
<organism evidence="1 2">
    <name type="scientific">Arctia plantaginis</name>
    <name type="common">Wood tiger moth</name>
    <name type="synonym">Phalaena plantaginis</name>
    <dbReference type="NCBI Taxonomy" id="874455"/>
    <lineage>
        <taxon>Eukaryota</taxon>
        <taxon>Metazoa</taxon>
        <taxon>Ecdysozoa</taxon>
        <taxon>Arthropoda</taxon>
        <taxon>Hexapoda</taxon>
        <taxon>Insecta</taxon>
        <taxon>Pterygota</taxon>
        <taxon>Neoptera</taxon>
        <taxon>Endopterygota</taxon>
        <taxon>Lepidoptera</taxon>
        <taxon>Glossata</taxon>
        <taxon>Ditrysia</taxon>
        <taxon>Noctuoidea</taxon>
        <taxon>Erebidae</taxon>
        <taxon>Arctiinae</taxon>
        <taxon>Arctia</taxon>
    </lineage>
</organism>
<dbReference type="OrthoDB" id="340259at2759"/>
<accession>A0A8S0ZDW6</accession>
<dbReference type="AlphaFoldDB" id="A0A8S0ZDW6"/>
<reference evidence="1 2" key="1">
    <citation type="submission" date="2020-04" db="EMBL/GenBank/DDBJ databases">
        <authorList>
            <person name="Wallbank WR R."/>
            <person name="Pardo Diaz C."/>
            <person name="Kozak K."/>
            <person name="Martin S."/>
            <person name="Jiggins C."/>
            <person name="Moest M."/>
            <person name="Warren A I."/>
            <person name="Byers J.R.P. K."/>
            <person name="Montejo-Kovacevich G."/>
            <person name="Yen C E."/>
        </authorList>
    </citation>
    <scope>NUCLEOTIDE SEQUENCE [LARGE SCALE GENOMIC DNA]</scope>
</reference>
<comment type="caution">
    <text evidence="1">The sequence shown here is derived from an EMBL/GenBank/DDBJ whole genome shotgun (WGS) entry which is preliminary data.</text>
</comment>
<keyword evidence="2" id="KW-1185">Reference proteome</keyword>
<protein>
    <submittedName>
        <fullName evidence="1">Uncharacterized protein</fullName>
    </submittedName>
</protein>
<sequence>VVEEQFNFEVNEISWNNTSDLFYLTNGLGCVHILS</sequence>
<feature type="non-terminal residue" evidence="1">
    <location>
        <position position="1"/>
    </location>
</feature>
<dbReference type="EMBL" id="CADEBC010000354">
    <property type="protein sequence ID" value="CAB3229164.1"/>
    <property type="molecule type" value="Genomic_DNA"/>
</dbReference>
<evidence type="ECO:0000313" key="1">
    <source>
        <dbReference type="EMBL" id="CAB3229164.1"/>
    </source>
</evidence>
<evidence type="ECO:0000313" key="2">
    <source>
        <dbReference type="Proteomes" id="UP000494106"/>
    </source>
</evidence>
<name>A0A8S0ZDW6_ARCPL</name>
<dbReference type="Proteomes" id="UP000494106">
    <property type="component" value="Unassembled WGS sequence"/>
</dbReference>